<name>A0AAJ5UCK8_9ENTR</name>
<dbReference type="RefSeq" id="WP_242627894.1">
    <property type="nucleotide sequence ID" value="NZ_CP112887.1"/>
</dbReference>
<organism evidence="1 2">
    <name type="scientific">Klebsiella electrica</name>
    <dbReference type="NCBI Taxonomy" id="1259973"/>
    <lineage>
        <taxon>Bacteria</taxon>
        <taxon>Pseudomonadati</taxon>
        <taxon>Pseudomonadota</taxon>
        <taxon>Gammaproteobacteria</taxon>
        <taxon>Enterobacterales</taxon>
        <taxon>Enterobacteriaceae</taxon>
        <taxon>Klebsiella/Raoultella group</taxon>
        <taxon>Klebsiella</taxon>
    </lineage>
</organism>
<dbReference type="Proteomes" id="UP001210130">
    <property type="component" value="Chromosome"/>
</dbReference>
<proteinExistence type="predicted"/>
<dbReference type="AlphaFoldDB" id="A0AAJ5UCK8"/>
<evidence type="ECO:0000313" key="2">
    <source>
        <dbReference type="Proteomes" id="UP001210130"/>
    </source>
</evidence>
<evidence type="ECO:0000313" key="1">
    <source>
        <dbReference type="EMBL" id="WBW59152.1"/>
    </source>
</evidence>
<accession>A0AAJ5UCK8</accession>
<dbReference type="EMBL" id="CP112887">
    <property type="protein sequence ID" value="WBW59152.1"/>
    <property type="molecule type" value="Genomic_DNA"/>
</dbReference>
<keyword evidence="2" id="KW-1185">Reference proteome</keyword>
<protein>
    <submittedName>
        <fullName evidence="1">Uncharacterized protein</fullName>
    </submittedName>
</protein>
<sequence length="54" mass="6003">MTHITADARRRNFCRLTLEATPNAAGFVAVREKLLPSTLAKADLHCVEMALQLH</sequence>
<gene>
    <name evidence="1" type="ORF">OR613_13925</name>
</gene>
<reference evidence="1 2" key="1">
    <citation type="journal article" date="2023" name="Microbiol. Resour. Announc.">
        <title>Complete Genome Sequence of the First Colistin-Resistant Raoultella electrica Strain.</title>
        <authorList>
            <person name="Aldeia C."/>
            <person name="Campos-Madueno E.I."/>
            <person name="Sendi P."/>
            <person name="Endimiani A."/>
        </authorList>
    </citation>
    <scope>NUCLEOTIDE SEQUENCE [LARGE SCALE GENOMIC DNA]</scope>
    <source>
        <strain evidence="1 2">S2-IND-01-C</strain>
    </source>
</reference>